<comment type="similarity">
    <text evidence="2 7">Belongs to the malic enzymes family.</text>
</comment>
<evidence type="ECO:0000313" key="12">
    <source>
        <dbReference type="Proteomes" id="UP000002058"/>
    </source>
</evidence>
<dbReference type="FunCoup" id="C4JEJ1">
    <property type="interactions" value="767"/>
</dbReference>
<evidence type="ECO:0000256" key="8">
    <source>
        <dbReference type="SAM" id="MobiDB-lite"/>
    </source>
</evidence>
<evidence type="ECO:0000256" key="5">
    <source>
        <dbReference type="PIRSR" id="PIRSR000106-2"/>
    </source>
</evidence>
<gene>
    <name evidence="11" type="ORF">UREG_00830</name>
</gene>
<dbReference type="GO" id="GO:0051287">
    <property type="term" value="F:NAD binding"/>
    <property type="evidence" value="ECO:0007669"/>
    <property type="project" value="InterPro"/>
</dbReference>
<evidence type="ECO:0000256" key="4">
    <source>
        <dbReference type="ARBA" id="ARBA00023002"/>
    </source>
</evidence>
<dbReference type="Proteomes" id="UP000002058">
    <property type="component" value="Unassembled WGS sequence"/>
</dbReference>
<dbReference type="SUPFAM" id="SSF51735">
    <property type="entry name" value="NAD(P)-binding Rossmann-fold domains"/>
    <property type="match status" value="1"/>
</dbReference>
<proteinExistence type="inferred from homology"/>
<comment type="cofactor">
    <cofactor evidence="6">
        <name>Mg(2+)</name>
        <dbReference type="ChEBI" id="CHEBI:18420"/>
    </cofactor>
    <cofactor evidence="6">
        <name>Mn(2+)</name>
        <dbReference type="ChEBI" id="CHEBI:29035"/>
    </cofactor>
    <text evidence="6">Divalent metal cations. Prefers magnesium or manganese.</text>
</comment>
<dbReference type="Pfam" id="PF00390">
    <property type="entry name" value="malic"/>
    <property type="match status" value="1"/>
</dbReference>
<dbReference type="VEuPathDB" id="FungiDB:UREG_00830"/>
<feature type="compositionally biased region" description="Basic and acidic residues" evidence="8">
    <location>
        <begin position="595"/>
        <end position="616"/>
    </location>
</feature>
<organism evidence="11 12">
    <name type="scientific">Uncinocarpus reesii (strain UAMH 1704)</name>
    <dbReference type="NCBI Taxonomy" id="336963"/>
    <lineage>
        <taxon>Eukaryota</taxon>
        <taxon>Fungi</taxon>
        <taxon>Dikarya</taxon>
        <taxon>Ascomycota</taxon>
        <taxon>Pezizomycotina</taxon>
        <taxon>Eurotiomycetes</taxon>
        <taxon>Eurotiomycetidae</taxon>
        <taxon>Onygenales</taxon>
        <taxon>Onygenaceae</taxon>
        <taxon>Uncinocarpus</taxon>
    </lineage>
</organism>
<dbReference type="Gene3D" id="3.40.50.10380">
    <property type="entry name" value="Malic enzyme, N-terminal domain"/>
    <property type="match status" value="1"/>
</dbReference>
<dbReference type="KEGG" id="ure:UREG_00830"/>
<dbReference type="GO" id="GO:0046872">
    <property type="term" value="F:metal ion binding"/>
    <property type="evidence" value="ECO:0007669"/>
    <property type="project" value="UniProtKB-KW"/>
</dbReference>
<dbReference type="EMBL" id="CH476615">
    <property type="protein sequence ID" value="EEP75983.1"/>
    <property type="molecule type" value="Genomic_DNA"/>
</dbReference>
<feature type="domain" description="Malic enzyme N-terminal" evidence="10">
    <location>
        <begin position="48"/>
        <end position="232"/>
    </location>
</feature>
<comment type="cofactor">
    <cofactor evidence="1">
        <name>Mn(2+)</name>
        <dbReference type="ChEBI" id="CHEBI:29035"/>
    </cofactor>
</comment>
<keyword evidence="3 6" id="KW-0479">Metal-binding</keyword>
<dbReference type="InterPro" id="IPR015884">
    <property type="entry name" value="Malic_enzyme_CS"/>
</dbReference>
<dbReference type="STRING" id="336963.C4JEJ1"/>
<dbReference type="PROSITE" id="PS00331">
    <property type="entry name" value="MALIC_ENZYMES"/>
    <property type="match status" value="1"/>
</dbReference>
<evidence type="ECO:0000313" key="11">
    <source>
        <dbReference type="EMBL" id="EEP75983.1"/>
    </source>
</evidence>
<dbReference type="PANTHER" id="PTHR23406">
    <property type="entry name" value="MALIC ENZYME-RELATED"/>
    <property type="match status" value="1"/>
</dbReference>
<evidence type="ECO:0000256" key="1">
    <source>
        <dbReference type="ARBA" id="ARBA00001936"/>
    </source>
</evidence>
<dbReference type="InterPro" id="IPR012302">
    <property type="entry name" value="Malic_NAD-bd"/>
</dbReference>
<dbReference type="PRINTS" id="PR00072">
    <property type="entry name" value="MALOXRDTASE"/>
</dbReference>
<feature type="binding site" evidence="5">
    <location>
        <position position="384"/>
    </location>
    <ligand>
        <name>(S)-malate</name>
        <dbReference type="ChEBI" id="CHEBI:15589"/>
    </ligand>
</feature>
<feature type="region of interest" description="Disordered" evidence="8">
    <location>
        <begin position="1"/>
        <end position="25"/>
    </location>
</feature>
<dbReference type="SMART" id="SM00919">
    <property type="entry name" value="Malic_M"/>
    <property type="match status" value="1"/>
</dbReference>
<feature type="region of interest" description="Disordered" evidence="8">
    <location>
        <begin position="583"/>
        <end position="625"/>
    </location>
</feature>
<dbReference type="Gene3D" id="3.40.50.720">
    <property type="entry name" value="NAD(P)-binding Rossmann-like Domain"/>
    <property type="match status" value="1"/>
</dbReference>
<evidence type="ECO:0000256" key="6">
    <source>
        <dbReference type="PIRSR" id="PIRSR000106-3"/>
    </source>
</evidence>
<dbReference type="InterPro" id="IPR037062">
    <property type="entry name" value="Malic_N_dom_sf"/>
</dbReference>
<evidence type="ECO:0000256" key="7">
    <source>
        <dbReference type="RuleBase" id="RU003426"/>
    </source>
</evidence>
<dbReference type="InterPro" id="IPR046346">
    <property type="entry name" value="Aminoacid_DH-like_N_sf"/>
</dbReference>
<dbReference type="FunFam" id="3.40.50.720:FF:000182">
    <property type="entry name" value="NAD-dependent malic enzyme"/>
    <property type="match status" value="1"/>
</dbReference>
<dbReference type="NCBIfam" id="NF010052">
    <property type="entry name" value="PRK13529.1"/>
    <property type="match status" value="1"/>
</dbReference>
<dbReference type="AlphaFoldDB" id="C4JEJ1"/>
<dbReference type="GO" id="GO:0005739">
    <property type="term" value="C:mitochondrion"/>
    <property type="evidence" value="ECO:0007669"/>
    <property type="project" value="TreeGrafter"/>
</dbReference>
<feature type="domain" description="Malic enzyme NAD-binding" evidence="9">
    <location>
        <begin position="242"/>
        <end position="494"/>
    </location>
</feature>
<dbReference type="GO" id="GO:0004471">
    <property type="term" value="F:malate dehydrogenase (decarboxylating) (NAD+) activity"/>
    <property type="evidence" value="ECO:0007669"/>
    <property type="project" value="TreeGrafter"/>
</dbReference>
<dbReference type="PANTHER" id="PTHR23406:SF32">
    <property type="entry name" value="NADP-DEPENDENT MALIC ENZYME"/>
    <property type="match status" value="1"/>
</dbReference>
<accession>C4JEJ1</accession>
<feature type="binding site" evidence="6">
    <location>
        <position position="220"/>
    </location>
    <ligand>
        <name>a divalent metal cation</name>
        <dbReference type="ChEBI" id="CHEBI:60240"/>
    </ligand>
</feature>
<protein>
    <recommendedName>
        <fullName evidence="7">Malic enzyme</fullName>
    </recommendedName>
</protein>
<evidence type="ECO:0000256" key="2">
    <source>
        <dbReference type="ARBA" id="ARBA00008785"/>
    </source>
</evidence>
<dbReference type="eggNOG" id="KOG1257">
    <property type="taxonomic scope" value="Eukaryota"/>
</dbReference>
<dbReference type="InterPro" id="IPR036291">
    <property type="entry name" value="NAD(P)-bd_dom_sf"/>
</dbReference>
<dbReference type="PIRSF" id="PIRSF000106">
    <property type="entry name" value="ME"/>
    <property type="match status" value="1"/>
</dbReference>
<dbReference type="GeneID" id="8444428"/>
<keyword evidence="12" id="KW-1185">Reference proteome</keyword>
<sequence>MSHSLPRYQQLNAVHTSTPEKNFDTANPGYIRKYLRTYGLTPPHVDSYEVQKTRCKQSILTAMSRLGPVSSPDAGTDTIDLHSCGWRSLSEVVGDLPTTRSYEDRGNIAAILNNWPQPNVEITCITDGSRILGLGDLGINGMGIPIGKLALYTACAGIRPEATLPLTLDLGTSNKALREDPLYMGSRRDKVTPAQELEFLDELMVALTEKWPGIVVQFEDFKNPFPALERYRHKYTSFNDDIQGTGAVILAGVMNAVKKSGIPPRNHKAVFLGAGSAGVGVAKQIVDFFVREGMSEDDARACFYLVDTKGLVTADRGDKLAPHKVYFARTDNAGQQFKTLEDVVNYVKPTMLMGLSTLGGVFTPQILKKMSDWNRTPIIFPLSNPSANSECNFESAIVNTDGRCLFASGSPFQPFSYTNHAGETKTHYPGQGIGLGTILSKAVEITDSMIYASAQALSTALTKEETDLGLLYPDITRIREVSVTVARGVIRAAQDAKVDRETGIRSLSDSDLDAWIKTRMYNPHGETQSLEKEVGLLLSSIGRFTMSTVQPDDSKLKHLLYYFAVSRDLGALIARAIPPPWAPEHEWSTIGPTPRGEEEIRRELSPEEALESRGQDLHMSGCQGG</sequence>
<dbReference type="SMART" id="SM01274">
    <property type="entry name" value="malic"/>
    <property type="match status" value="1"/>
</dbReference>
<dbReference type="InParanoid" id="C4JEJ1"/>
<reference evidence="12" key="1">
    <citation type="journal article" date="2009" name="Genome Res.">
        <title>Comparative genomic analyses of the human fungal pathogens Coccidioides and their relatives.</title>
        <authorList>
            <person name="Sharpton T.J."/>
            <person name="Stajich J.E."/>
            <person name="Rounsley S.D."/>
            <person name="Gardner M.J."/>
            <person name="Wortman J.R."/>
            <person name="Jordar V.S."/>
            <person name="Maiti R."/>
            <person name="Kodira C.D."/>
            <person name="Neafsey D.E."/>
            <person name="Zeng Q."/>
            <person name="Hung C.-Y."/>
            <person name="McMahan C."/>
            <person name="Muszewska A."/>
            <person name="Grynberg M."/>
            <person name="Mandel M.A."/>
            <person name="Kellner E.M."/>
            <person name="Barker B.M."/>
            <person name="Galgiani J.N."/>
            <person name="Orbach M.J."/>
            <person name="Kirkland T.N."/>
            <person name="Cole G.T."/>
            <person name="Henn M.R."/>
            <person name="Birren B.W."/>
            <person name="Taylor J.W."/>
        </authorList>
    </citation>
    <scope>NUCLEOTIDE SEQUENCE [LARGE SCALE GENOMIC DNA]</scope>
    <source>
        <strain evidence="12">UAMH 1704</strain>
    </source>
</reference>
<dbReference type="InterPro" id="IPR001891">
    <property type="entry name" value="Malic_OxRdtase"/>
</dbReference>
<dbReference type="GO" id="GO:0006108">
    <property type="term" value="P:malate metabolic process"/>
    <property type="evidence" value="ECO:0007669"/>
    <property type="project" value="TreeGrafter"/>
</dbReference>
<name>C4JEJ1_UNCRE</name>
<dbReference type="InterPro" id="IPR012301">
    <property type="entry name" value="Malic_N_dom"/>
</dbReference>
<feature type="binding site" evidence="5">
    <location>
        <position position="130"/>
    </location>
    <ligand>
        <name>(S)-malate</name>
        <dbReference type="ChEBI" id="CHEBI:15589"/>
    </ligand>
</feature>
<dbReference type="Pfam" id="PF03949">
    <property type="entry name" value="Malic_M"/>
    <property type="match status" value="1"/>
</dbReference>
<evidence type="ECO:0000259" key="10">
    <source>
        <dbReference type="SMART" id="SM01274"/>
    </source>
</evidence>
<keyword evidence="4 7" id="KW-0560">Oxidoreductase</keyword>
<dbReference type="HOGENOM" id="CLU_011405_5_2_1"/>
<feature type="binding site" evidence="6">
    <location>
        <position position="241"/>
    </location>
    <ligand>
        <name>a divalent metal cation</name>
        <dbReference type="ChEBI" id="CHEBI:60240"/>
    </ligand>
</feature>
<feature type="compositionally biased region" description="Polar residues" evidence="8">
    <location>
        <begin position="1"/>
        <end position="20"/>
    </location>
</feature>
<evidence type="ECO:0000259" key="9">
    <source>
        <dbReference type="SMART" id="SM00919"/>
    </source>
</evidence>
<dbReference type="SUPFAM" id="SSF53223">
    <property type="entry name" value="Aminoacid dehydrogenase-like, N-terminal domain"/>
    <property type="match status" value="1"/>
</dbReference>
<dbReference type="RefSeq" id="XP_002541316.1">
    <property type="nucleotide sequence ID" value="XM_002541270.1"/>
</dbReference>
<dbReference type="OrthoDB" id="5365701at2759"/>
<evidence type="ECO:0000256" key="3">
    <source>
        <dbReference type="ARBA" id="ARBA00022723"/>
    </source>
</evidence>
<feature type="binding site" evidence="6">
    <location>
        <position position="219"/>
    </location>
    <ligand>
        <name>a divalent metal cation</name>
        <dbReference type="ChEBI" id="CHEBI:60240"/>
    </ligand>
</feature>